<evidence type="ECO:0000256" key="1">
    <source>
        <dbReference type="ARBA" id="ARBA00008918"/>
    </source>
</evidence>
<dbReference type="GO" id="GO:0045333">
    <property type="term" value="P:cellular respiration"/>
    <property type="evidence" value="ECO:0007669"/>
    <property type="project" value="InterPro"/>
</dbReference>
<name>A0A1I4QY06_9HYPH</name>
<proteinExistence type="inferred from homology"/>
<dbReference type="AlphaFoldDB" id="A0A1I4QY06"/>
<comment type="similarity">
    <text evidence="1">Belongs to the ribosome association toxin RatA family.</text>
</comment>
<dbReference type="SUPFAM" id="SSF55961">
    <property type="entry name" value="Bet v1-like"/>
    <property type="match status" value="1"/>
</dbReference>
<dbReference type="Gene3D" id="3.30.530.20">
    <property type="match status" value="1"/>
</dbReference>
<dbReference type="GO" id="GO:0048039">
    <property type="term" value="F:ubiquinone binding"/>
    <property type="evidence" value="ECO:0007669"/>
    <property type="project" value="InterPro"/>
</dbReference>
<feature type="domain" description="Coenzyme Q-binding protein COQ10 START" evidence="2">
    <location>
        <begin position="10"/>
        <end position="141"/>
    </location>
</feature>
<keyword evidence="3" id="KW-0830">Ubiquinone</keyword>
<evidence type="ECO:0000259" key="2">
    <source>
        <dbReference type="Pfam" id="PF03364"/>
    </source>
</evidence>
<comment type="caution">
    <text evidence="3">The sequence shown here is derived from an EMBL/GenBank/DDBJ whole genome shotgun (WGS) entry which is preliminary data.</text>
</comment>
<dbReference type="InterPro" id="IPR023393">
    <property type="entry name" value="START-like_dom_sf"/>
</dbReference>
<evidence type="ECO:0000313" key="3">
    <source>
        <dbReference type="EMBL" id="PKR90341.1"/>
    </source>
</evidence>
<dbReference type="PANTHER" id="PTHR12901">
    <property type="entry name" value="SPERM PROTEIN HOMOLOG"/>
    <property type="match status" value="1"/>
</dbReference>
<evidence type="ECO:0000313" key="4">
    <source>
        <dbReference type="Proteomes" id="UP000233491"/>
    </source>
</evidence>
<dbReference type="InterPro" id="IPR005031">
    <property type="entry name" value="COQ10_START"/>
</dbReference>
<dbReference type="OrthoDB" id="9804759at2"/>
<dbReference type="CDD" id="cd07813">
    <property type="entry name" value="COQ10p_like"/>
    <property type="match status" value="1"/>
</dbReference>
<keyword evidence="4" id="KW-1185">Reference proteome</keyword>
<dbReference type="InterPro" id="IPR044996">
    <property type="entry name" value="COQ10-like"/>
</dbReference>
<accession>A0A1I4QY06</accession>
<dbReference type="EMBL" id="PJNW01000002">
    <property type="protein sequence ID" value="PKR90341.1"/>
    <property type="molecule type" value="Genomic_DNA"/>
</dbReference>
<gene>
    <name evidence="3" type="ORF">CXZ10_02885</name>
</gene>
<dbReference type="Pfam" id="PF03364">
    <property type="entry name" value="Polyketide_cyc"/>
    <property type="match status" value="1"/>
</dbReference>
<dbReference type="RefSeq" id="WP_101287435.1">
    <property type="nucleotide sequence ID" value="NZ_FOUQ01000001.1"/>
</dbReference>
<organism evidence="3 4">
    <name type="scientific">Pleomorphomonas diazotrophica</name>
    <dbReference type="NCBI Taxonomy" id="1166257"/>
    <lineage>
        <taxon>Bacteria</taxon>
        <taxon>Pseudomonadati</taxon>
        <taxon>Pseudomonadota</taxon>
        <taxon>Alphaproteobacteria</taxon>
        <taxon>Hyphomicrobiales</taxon>
        <taxon>Pleomorphomonadaceae</taxon>
        <taxon>Pleomorphomonas</taxon>
    </lineage>
</organism>
<sequence>MPTFETVRHVNHSPERMFDLVADVEKYPEFVPLCERLTVRQRRVDEAGREVLIADLTAGYGPIRETFTSMVTLDRVGLVIKVEYIDGPFRFLDNRWGFTPRVERGADVHFWISYEFRSRMLGALMGSMFDRAFRKFSEAFEQRANALYGVGA</sequence>
<dbReference type="PANTHER" id="PTHR12901:SF10">
    <property type="entry name" value="COENZYME Q-BINDING PROTEIN COQ10, MITOCHONDRIAL"/>
    <property type="match status" value="1"/>
</dbReference>
<dbReference type="Proteomes" id="UP000233491">
    <property type="component" value="Unassembled WGS sequence"/>
</dbReference>
<reference evidence="3 4" key="1">
    <citation type="submission" date="2017-12" db="EMBL/GenBank/DDBJ databases">
        <title>Anaerobic carbon monoxide metabolism by Pleomorphomonas carboxyditropha sp. nov., a new mesophilic hydrogenogenic carboxidotroph.</title>
        <authorList>
            <person name="Esquivel-Elizondo S."/>
            <person name="Krajmalnik-Brown R."/>
        </authorList>
    </citation>
    <scope>NUCLEOTIDE SEQUENCE [LARGE SCALE GENOMIC DNA]</scope>
    <source>
        <strain evidence="3 4">R5-392</strain>
    </source>
</reference>
<protein>
    <submittedName>
        <fullName evidence="3">Ubiquinone-binding protein</fullName>
    </submittedName>
</protein>